<organism evidence="2 3">
    <name type="scientific">Citricoccus muralis</name>
    <dbReference type="NCBI Taxonomy" id="169134"/>
    <lineage>
        <taxon>Bacteria</taxon>
        <taxon>Bacillati</taxon>
        <taxon>Actinomycetota</taxon>
        <taxon>Actinomycetes</taxon>
        <taxon>Micrococcales</taxon>
        <taxon>Micrococcaceae</taxon>
        <taxon>Citricoccus</taxon>
    </lineage>
</organism>
<dbReference type="RefSeq" id="WP_278155871.1">
    <property type="nucleotide sequence ID" value="NZ_CP121252.1"/>
</dbReference>
<dbReference type="EMBL" id="CP121252">
    <property type="protein sequence ID" value="WFP15281.1"/>
    <property type="molecule type" value="Genomic_DNA"/>
</dbReference>
<evidence type="ECO:0000313" key="2">
    <source>
        <dbReference type="EMBL" id="WFP15281.1"/>
    </source>
</evidence>
<dbReference type="Proteomes" id="UP001219037">
    <property type="component" value="Chromosome"/>
</dbReference>
<name>A0ABY8H2V9_9MICC</name>
<accession>A0ABY8H2V9</accession>
<protein>
    <submittedName>
        <fullName evidence="2">Uncharacterized protein</fullName>
    </submittedName>
</protein>
<evidence type="ECO:0000313" key="3">
    <source>
        <dbReference type="Proteomes" id="UP001219037"/>
    </source>
</evidence>
<reference evidence="2 3" key="1">
    <citation type="submission" date="2023-04" db="EMBL/GenBank/DDBJ databases">
        <title>Funneling lignin-derived compounds into biodiesel using alkali-halophilic Citricoccus sp. P2.</title>
        <authorList>
            <person name="Luo C.-B."/>
        </authorList>
    </citation>
    <scope>NUCLEOTIDE SEQUENCE [LARGE SCALE GENOMIC DNA]</scope>
    <source>
        <strain evidence="2 3">P2</strain>
    </source>
</reference>
<feature type="region of interest" description="Disordered" evidence="1">
    <location>
        <begin position="1"/>
        <end position="43"/>
    </location>
</feature>
<sequence>MIRPEYEVGTEADFDTHQPQTWHWQRGDGTVEGSDAYQKGQQS</sequence>
<proteinExistence type="predicted"/>
<gene>
    <name evidence="2" type="ORF">P8192_07515</name>
</gene>
<keyword evidence="3" id="KW-1185">Reference proteome</keyword>
<evidence type="ECO:0000256" key="1">
    <source>
        <dbReference type="SAM" id="MobiDB-lite"/>
    </source>
</evidence>